<sequence length="40" mass="4490">MASPSVGIVKYILNTGMIRGAALFWFFVPVLLFTTFCHLQ</sequence>
<keyword evidence="1" id="KW-0812">Transmembrane</keyword>
<feature type="transmembrane region" description="Helical" evidence="1">
    <location>
        <begin position="20"/>
        <end position="39"/>
    </location>
</feature>
<keyword evidence="1" id="KW-0472">Membrane</keyword>
<reference evidence="2" key="1">
    <citation type="submission" date="2014-11" db="EMBL/GenBank/DDBJ databases">
        <authorList>
            <person name="Amaro Gonzalez C."/>
        </authorList>
    </citation>
    <scope>NUCLEOTIDE SEQUENCE</scope>
</reference>
<keyword evidence="1" id="KW-1133">Transmembrane helix</keyword>
<dbReference type="AlphaFoldDB" id="A0A0E9QKF2"/>
<name>A0A0E9QKF2_ANGAN</name>
<organism evidence="2">
    <name type="scientific">Anguilla anguilla</name>
    <name type="common">European freshwater eel</name>
    <name type="synonym">Muraena anguilla</name>
    <dbReference type="NCBI Taxonomy" id="7936"/>
    <lineage>
        <taxon>Eukaryota</taxon>
        <taxon>Metazoa</taxon>
        <taxon>Chordata</taxon>
        <taxon>Craniata</taxon>
        <taxon>Vertebrata</taxon>
        <taxon>Euteleostomi</taxon>
        <taxon>Actinopterygii</taxon>
        <taxon>Neopterygii</taxon>
        <taxon>Teleostei</taxon>
        <taxon>Anguilliformes</taxon>
        <taxon>Anguillidae</taxon>
        <taxon>Anguilla</taxon>
    </lineage>
</organism>
<accession>A0A0E9QKF2</accession>
<proteinExistence type="predicted"/>
<evidence type="ECO:0000256" key="1">
    <source>
        <dbReference type="SAM" id="Phobius"/>
    </source>
</evidence>
<reference evidence="2" key="2">
    <citation type="journal article" date="2015" name="Fish Shellfish Immunol.">
        <title>Early steps in the European eel (Anguilla anguilla)-Vibrio vulnificus interaction in the gills: Role of the RtxA13 toxin.</title>
        <authorList>
            <person name="Callol A."/>
            <person name="Pajuelo D."/>
            <person name="Ebbesson L."/>
            <person name="Teles M."/>
            <person name="MacKenzie S."/>
            <person name="Amaro C."/>
        </authorList>
    </citation>
    <scope>NUCLEOTIDE SEQUENCE</scope>
</reference>
<dbReference type="EMBL" id="GBXM01091762">
    <property type="protein sequence ID" value="JAH16815.1"/>
    <property type="molecule type" value="Transcribed_RNA"/>
</dbReference>
<evidence type="ECO:0000313" key="2">
    <source>
        <dbReference type="EMBL" id="JAH16815.1"/>
    </source>
</evidence>
<protein>
    <submittedName>
        <fullName evidence="2">Uncharacterized protein</fullName>
    </submittedName>
</protein>